<feature type="non-terminal residue" evidence="2">
    <location>
        <position position="1"/>
    </location>
</feature>
<organism evidence="2">
    <name type="scientific">Lygus hesperus</name>
    <name type="common">Western plant bug</name>
    <dbReference type="NCBI Taxonomy" id="30085"/>
    <lineage>
        <taxon>Eukaryota</taxon>
        <taxon>Metazoa</taxon>
        <taxon>Ecdysozoa</taxon>
        <taxon>Arthropoda</taxon>
        <taxon>Hexapoda</taxon>
        <taxon>Insecta</taxon>
        <taxon>Pterygota</taxon>
        <taxon>Neoptera</taxon>
        <taxon>Paraneoptera</taxon>
        <taxon>Hemiptera</taxon>
        <taxon>Heteroptera</taxon>
        <taxon>Panheteroptera</taxon>
        <taxon>Cimicomorpha</taxon>
        <taxon>Miridae</taxon>
        <taxon>Mirini</taxon>
        <taxon>Lygus</taxon>
    </lineage>
</organism>
<evidence type="ECO:0000313" key="2">
    <source>
        <dbReference type="EMBL" id="JAQ14982.1"/>
    </source>
</evidence>
<gene>
    <name evidence="2" type="ORF">g.74299</name>
</gene>
<keyword evidence="1" id="KW-0812">Transmembrane</keyword>
<feature type="transmembrane region" description="Helical" evidence="1">
    <location>
        <begin position="43"/>
        <end position="67"/>
    </location>
</feature>
<protein>
    <submittedName>
        <fullName evidence="2">Uncharacterized protein</fullName>
    </submittedName>
</protein>
<dbReference type="EMBL" id="GDHC01003647">
    <property type="protein sequence ID" value="JAQ14982.1"/>
    <property type="molecule type" value="Transcribed_RNA"/>
</dbReference>
<evidence type="ECO:0000256" key="1">
    <source>
        <dbReference type="SAM" id="Phobius"/>
    </source>
</evidence>
<dbReference type="AlphaFoldDB" id="A0A146M7G8"/>
<name>A0A146M7G8_LYGHE</name>
<accession>A0A146M7G8</accession>
<proteinExistence type="predicted"/>
<sequence length="149" mass="16665">PILQSTPGSHGPSIPRDLSLTTQQHQQLYYSTTVLNLARMREISWSLVLGFILAAMALPALAGRLYFDDESYMTGERGGRPETDNRMYEEVSKRALVALSRFKTFASALSPDIHRYAPRSYFPGMDSNAALGAIDRRGRPAQNPMRFGR</sequence>
<keyword evidence="1" id="KW-1133">Transmembrane helix</keyword>
<keyword evidence="1" id="KW-0472">Membrane</keyword>
<reference evidence="2" key="1">
    <citation type="journal article" date="2016" name="Gigascience">
        <title>De novo construction of an expanded transcriptome assembly for the western tarnished plant bug, Lygus hesperus.</title>
        <authorList>
            <person name="Tassone E.E."/>
            <person name="Geib S.M."/>
            <person name="Hall B."/>
            <person name="Fabrick J.A."/>
            <person name="Brent C.S."/>
            <person name="Hull J.J."/>
        </authorList>
    </citation>
    <scope>NUCLEOTIDE SEQUENCE</scope>
</reference>